<evidence type="ECO:0000313" key="4">
    <source>
        <dbReference type="EMBL" id="KUG26632.1"/>
    </source>
</evidence>
<gene>
    <name evidence="4" type="ORF">ASZ90_003526</name>
</gene>
<accession>A0A0W8G0D9</accession>
<sequence length="337" mass="37369">MKKKFNVGLIGTGRLGNMYAEFLKTRVSKANLVAVADIIPERAKKCAEKFEVEKTYFSHQEINDDKSLDAVIVTATTGNHKEIVIDAAEKKQTIFCEKPMTLSLNDAREMKSVVERNGVFYQQGYMRRFDKGFAAAKKKIDEGVIGRPVVFRGSSRDPYLPSLEYLYPKNSGGQILDMAIHDFDIARWYMGDIATIYSIGGVLAFPEVEETGDTDNVVMALKFESGTLGEVDISRNGVYGYDIRAEVLGTKGTLQVGYLRDTPMLVLTKEGVTHDVVPYFPERFCEAYVSQLDDFLQNIETGSTPMITINDGIAGLQVAVAATDSLIKGTVVKTKDY</sequence>
<dbReference type="Gene3D" id="3.40.50.720">
    <property type="entry name" value="NAD(P)-binding Rossmann-like Domain"/>
    <property type="match status" value="1"/>
</dbReference>
<dbReference type="InterPro" id="IPR036291">
    <property type="entry name" value="NAD(P)-bd_dom_sf"/>
</dbReference>
<protein>
    <submittedName>
        <fullName evidence="4">Myo-inositol 2-dehydrogenase 1</fullName>
        <ecNumber evidence="4">1.1.1.18</ecNumber>
    </submittedName>
</protein>
<dbReference type="GO" id="GO:0050112">
    <property type="term" value="F:inositol 2-dehydrogenase (NAD+) activity"/>
    <property type="evidence" value="ECO:0007669"/>
    <property type="project" value="UniProtKB-EC"/>
</dbReference>
<dbReference type="Gene3D" id="3.30.360.10">
    <property type="entry name" value="Dihydrodipicolinate Reductase, domain 2"/>
    <property type="match status" value="1"/>
</dbReference>
<dbReference type="InterPro" id="IPR004104">
    <property type="entry name" value="Gfo/Idh/MocA-like_OxRdtase_C"/>
</dbReference>
<name>A0A0W8G0D9_9ZZZZ</name>
<keyword evidence="1 4" id="KW-0560">Oxidoreductase</keyword>
<dbReference type="SUPFAM" id="SSF51735">
    <property type="entry name" value="NAD(P)-binding Rossmann-fold domains"/>
    <property type="match status" value="1"/>
</dbReference>
<dbReference type="Pfam" id="PF01408">
    <property type="entry name" value="GFO_IDH_MocA"/>
    <property type="match status" value="1"/>
</dbReference>
<feature type="domain" description="Gfo/Idh/MocA-like oxidoreductase N-terminal" evidence="2">
    <location>
        <begin position="5"/>
        <end position="125"/>
    </location>
</feature>
<dbReference type="EMBL" id="LNQE01000429">
    <property type="protein sequence ID" value="KUG26632.1"/>
    <property type="molecule type" value="Genomic_DNA"/>
</dbReference>
<dbReference type="GO" id="GO:0000166">
    <property type="term" value="F:nucleotide binding"/>
    <property type="evidence" value="ECO:0007669"/>
    <property type="project" value="InterPro"/>
</dbReference>
<feature type="domain" description="Gfo/Idh/MocA-like oxidoreductase C-terminal" evidence="3">
    <location>
        <begin position="137"/>
        <end position="333"/>
    </location>
</feature>
<comment type="caution">
    <text evidence="4">The sequence shown here is derived from an EMBL/GenBank/DDBJ whole genome shotgun (WGS) entry which is preliminary data.</text>
</comment>
<organism evidence="4">
    <name type="scientific">hydrocarbon metagenome</name>
    <dbReference type="NCBI Taxonomy" id="938273"/>
    <lineage>
        <taxon>unclassified sequences</taxon>
        <taxon>metagenomes</taxon>
        <taxon>ecological metagenomes</taxon>
    </lineage>
</organism>
<dbReference type="PANTHER" id="PTHR42840">
    <property type="entry name" value="NAD(P)-BINDING ROSSMANN-FOLD SUPERFAMILY PROTEIN-RELATED"/>
    <property type="match status" value="1"/>
</dbReference>
<dbReference type="EC" id="1.1.1.18" evidence="4"/>
<reference evidence="4" key="1">
    <citation type="journal article" date="2015" name="Proc. Natl. Acad. Sci. U.S.A.">
        <title>Networks of energetic and metabolic interactions define dynamics in microbial communities.</title>
        <authorList>
            <person name="Embree M."/>
            <person name="Liu J.K."/>
            <person name="Al-Bassam M.M."/>
            <person name="Zengler K."/>
        </authorList>
    </citation>
    <scope>NUCLEOTIDE SEQUENCE</scope>
</reference>
<evidence type="ECO:0000259" key="2">
    <source>
        <dbReference type="Pfam" id="PF01408"/>
    </source>
</evidence>
<dbReference type="AlphaFoldDB" id="A0A0W8G0D9"/>
<dbReference type="InterPro" id="IPR000683">
    <property type="entry name" value="Gfo/Idh/MocA-like_OxRdtase_N"/>
</dbReference>
<proteinExistence type="predicted"/>
<dbReference type="Pfam" id="PF02894">
    <property type="entry name" value="GFO_IDH_MocA_C"/>
    <property type="match status" value="1"/>
</dbReference>
<evidence type="ECO:0000259" key="3">
    <source>
        <dbReference type="Pfam" id="PF02894"/>
    </source>
</evidence>
<dbReference type="SUPFAM" id="SSF55347">
    <property type="entry name" value="Glyceraldehyde-3-phosphate dehydrogenase-like, C-terminal domain"/>
    <property type="match status" value="1"/>
</dbReference>
<evidence type="ECO:0000256" key="1">
    <source>
        <dbReference type="ARBA" id="ARBA00023002"/>
    </source>
</evidence>
<dbReference type="PANTHER" id="PTHR42840:SF3">
    <property type="entry name" value="BINDING ROSSMANN FOLD OXIDOREDUCTASE, PUTATIVE (AFU_ORTHOLOGUE AFUA_2G10240)-RELATED"/>
    <property type="match status" value="1"/>
</dbReference>